<dbReference type="KEGG" id="atq:GH723_04225"/>
<organism evidence="1 2">
    <name type="scientific">Actinomarinicola tropica</name>
    <dbReference type="NCBI Taxonomy" id="2789776"/>
    <lineage>
        <taxon>Bacteria</taxon>
        <taxon>Bacillati</taxon>
        <taxon>Actinomycetota</taxon>
        <taxon>Acidimicrobiia</taxon>
        <taxon>Acidimicrobiales</taxon>
        <taxon>Iamiaceae</taxon>
        <taxon>Actinomarinicola</taxon>
    </lineage>
</organism>
<accession>A0A5Q2RFB0</accession>
<evidence type="ECO:0000313" key="2">
    <source>
        <dbReference type="Proteomes" id="UP000334019"/>
    </source>
</evidence>
<dbReference type="Proteomes" id="UP000334019">
    <property type="component" value="Chromosome"/>
</dbReference>
<sequence length="57" mass="5959">MPWFDPASGGTHSRVLLLLEAPGGKTVSSGFISPDNNDGSAALVFELRDEAGLARET</sequence>
<evidence type="ECO:0000313" key="1">
    <source>
        <dbReference type="EMBL" id="QGG94373.1"/>
    </source>
</evidence>
<reference evidence="1 2" key="1">
    <citation type="submission" date="2019-11" db="EMBL/GenBank/DDBJ databases">
        <authorList>
            <person name="He Y."/>
        </authorList>
    </citation>
    <scope>NUCLEOTIDE SEQUENCE [LARGE SCALE GENOMIC DNA]</scope>
    <source>
        <strain evidence="1 2">SCSIO 58843</strain>
    </source>
</reference>
<keyword evidence="2" id="KW-1185">Reference proteome</keyword>
<dbReference type="RefSeq" id="WP_153758479.1">
    <property type="nucleotide sequence ID" value="NZ_CP045851.1"/>
</dbReference>
<proteinExistence type="predicted"/>
<name>A0A5Q2RFB0_9ACTN</name>
<gene>
    <name evidence="1" type="ORF">GH723_04225</name>
</gene>
<dbReference type="AlphaFoldDB" id="A0A5Q2RFB0"/>
<dbReference type="EMBL" id="CP045851">
    <property type="protein sequence ID" value="QGG94373.1"/>
    <property type="molecule type" value="Genomic_DNA"/>
</dbReference>
<protein>
    <submittedName>
        <fullName evidence="1">Uncharacterized protein</fullName>
    </submittedName>
</protein>